<comment type="caution">
    <text evidence="2">The sequence shown here is derived from an EMBL/GenBank/DDBJ whole genome shotgun (WGS) entry which is preliminary data.</text>
</comment>
<reference evidence="2 3" key="1">
    <citation type="submission" date="2020-08" db="EMBL/GenBank/DDBJ databases">
        <title>Plant Genome Project.</title>
        <authorList>
            <person name="Zhang R.-G."/>
        </authorList>
    </citation>
    <scope>NUCLEOTIDE SEQUENCE [LARGE SCALE GENOMIC DNA]</scope>
    <source>
        <tissue evidence="2">Rhizome</tissue>
    </source>
</reference>
<gene>
    <name evidence="2" type="ORF">ZIOFF_073298</name>
</gene>
<dbReference type="EMBL" id="JACMSC010000022">
    <property type="protein sequence ID" value="KAG6468609.1"/>
    <property type="molecule type" value="Genomic_DNA"/>
</dbReference>
<evidence type="ECO:0000259" key="1">
    <source>
        <dbReference type="Pfam" id="PF07727"/>
    </source>
</evidence>
<feature type="domain" description="Reverse transcriptase Ty1/copia-type" evidence="1">
    <location>
        <begin position="1"/>
        <end position="60"/>
    </location>
</feature>
<accession>A0A8J5BBU4</accession>
<dbReference type="Pfam" id="PF07727">
    <property type="entry name" value="RVT_2"/>
    <property type="match status" value="1"/>
</dbReference>
<evidence type="ECO:0000313" key="2">
    <source>
        <dbReference type="EMBL" id="KAG6468609.1"/>
    </source>
</evidence>
<name>A0A8J5BBU4_ZINOF</name>
<dbReference type="Proteomes" id="UP000734854">
    <property type="component" value="Unassembled WGS sequence"/>
</dbReference>
<proteinExistence type="predicted"/>
<sequence length="181" mass="20157">MVITGNNEREIKKLQDELSVRFDMKSLGELRHFIGLEVENREDGIFVSQKGYAMKLVERFLSSPRKGYLEAAKKILKYVNATQDMRLLFKKNADLVLDLGSAGICFTAIFSRTLEDPDVELLAAEAVVGEATDEVEVGPLHRDELVQTGLVDTDRSAGAAAAEIIQAHHHPIHPLLVILEY</sequence>
<dbReference type="AlphaFoldDB" id="A0A8J5BBU4"/>
<organism evidence="2 3">
    <name type="scientific">Zingiber officinale</name>
    <name type="common">Ginger</name>
    <name type="synonym">Amomum zingiber</name>
    <dbReference type="NCBI Taxonomy" id="94328"/>
    <lineage>
        <taxon>Eukaryota</taxon>
        <taxon>Viridiplantae</taxon>
        <taxon>Streptophyta</taxon>
        <taxon>Embryophyta</taxon>
        <taxon>Tracheophyta</taxon>
        <taxon>Spermatophyta</taxon>
        <taxon>Magnoliopsida</taxon>
        <taxon>Liliopsida</taxon>
        <taxon>Zingiberales</taxon>
        <taxon>Zingiberaceae</taxon>
        <taxon>Zingiber</taxon>
    </lineage>
</organism>
<dbReference type="InterPro" id="IPR013103">
    <property type="entry name" value="RVT_2"/>
</dbReference>
<protein>
    <recommendedName>
        <fullName evidence="1">Reverse transcriptase Ty1/copia-type domain-containing protein</fullName>
    </recommendedName>
</protein>
<keyword evidence="3" id="KW-1185">Reference proteome</keyword>
<evidence type="ECO:0000313" key="3">
    <source>
        <dbReference type="Proteomes" id="UP000734854"/>
    </source>
</evidence>